<dbReference type="PRINTS" id="PR01179">
    <property type="entry name" value="ODADCRBXLASE"/>
</dbReference>
<evidence type="ECO:0000313" key="6">
    <source>
        <dbReference type="Proteomes" id="UP001223802"/>
    </source>
</evidence>
<organism evidence="5 6">
    <name type="scientific">Oceanimonas pelagia</name>
    <dbReference type="NCBI Taxonomy" id="3028314"/>
    <lineage>
        <taxon>Bacteria</taxon>
        <taxon>Pseudomonadati</taxon>
        <taxon>Pseudomonadota</taxon>
        <taxon>Gammaproteobacteria</taxon>
        <taxon>Aeromonadales</taxon>
        <taxon>Aeromonadaceae</taxon>
        <taxon>Oceanimonas</taxon>
    </lineage>
</organism>
<feature type="active site" description="Proton donor" evidence="3">
    <location>
        <position position="342"/>
    </location>
</feature>
<name>A0AA50KLD3_9GAMM</name>
<evidence type="ECO:0000256" key="3">
    <source>
        <dbReference type="PIRSR" id="PIRSR600183-50"/>
    </source>
</evidence>
<dbReference type="PRINTS" id="PR01182">
    <property type="entry name" value="ORNDCRBXLASE"/>
</dbReference>
<evidence type="ECO:0000256" key="2">
    <source>
        <dbReference type="ARBA" id="ARBA00022898"/>
    </source>
</evidence>
<gene>
    <name evidence="5" type="ORF">PU634_12755</name>
</gene>
<dbReference type="InterPro" id="IPR002433">
    <property type="entry name" value="Orn_de-COase"/>
</dbReference>
<keyword evidence="6" id="KW-1185">Reference proteome</keyword>
<comment type="cofactor">
    <cofactor evidence="1 3">
        <name>pyridoxal 5'-phosphate</name>
        <dbReference type="ChEBI" id="CHEBI:597326"/>
    </cofactor>
</comment>
<dbReference type="CDD" id="cd06843">
    <property type="entry name" value="PLPDE_III_PvsE_like"/>
    <property type="match status" value="1"/>
</dbReference>
<accession>A0AA50KLD3</accession>
<dbReference type="Pfam" id="PF02784">
    <property type="entry name" value="Orn_Arg_deC_N"/>
    <property type="match status" value="1"/>
</dbReference>
<dbReference type="InterPro" id="IPR009006">
    <property type="entry name" value="Ala_racemase/Decarboxylase_C"/>
</dbReference>
<dbReference type="GO" id="GO:0009089">
    <property type="term" value="P:lysine biosynthetic process via diaminopimelate"/>
    <property type="evidence" value="ECO:0007669"/>
    <property type="project" value="TreeGrafter"/>
</dbReference>
<dbReference type="GO" id="GO:0008836">
    <property type="term" value="F:diaminopimelate decarboxylase activity"/>
    <property type="evidence" value="ECO:0007669"/>
    <property type="project" value="TreeGrafter"/>
</dbReference>
<keyword evidence="2 3" id="KW-0663">Pyridoxal phosphate</keyword>
<reference evidence="5 6" key="1">
    <citation type="submission" date="2023-02" db="EMBL/GenBank/DDBJ databases">
        <title>Complete genome sequence of a novel bacterium Oceanimonas sp. NTOU-MSR1 isolated from marine coast sediment.</title>
        <authorList>
            <person name="Yang H.-T."/>
            <person name="Chen Y.-L."/>
            <person name="Ho Y.-N."/>
        </authorList>
    </citation>
    <scope>NUCLEOTIDE SEQUENCE [LARGE SCALE GENOMIC DNA]</scope>
    <source>
        <strain evidence="5 6">NTOU-MSR1</strain>
    </source>
</reference>
<dbReference type="InterPro" id="IPR029066">
    <property type="entry name" value="PLP-binding_barrel"/>
</dbReference>
<feature type="domain" description="Orn/DAP/Arg decarboxylase 2 N-terminal" evidence="4">
    <location>
        <begin position="30"/>
        <end position="277"/>
    </location>
</feature>
<evidence type="ECO:0000259" key="4">
    <source>
        <dbReference type="Pfam" id="PF02784"/>
    </source>
</evidence>
<dbReference type="SUPFAM" id="SSF51419">
    <property type="entry name" value="PLP-binding barrel"/>
    <property type="match status" value="1"/>
</dbReference>
<evidence type="ECO:0000313" key="5">
    <source>
        <dbReference type="EMBL" id="WMC09960.1"/>
    </source>
</evidence>
<dbReference type="Gene3D" id="3.20.20.10">
    <property type="entry name" value="Alanine racemase"/>
    <property type="match status" value="1"/>
</dbReference>
<dbReference type="RefSeq" id="WP_306761173.1">
    <property type="nucleotide sequence ID" value="NZ_CP118224.1"/>
</dbReference>
<dbReference type="EMBL" id="CP118224">
    <property type="protein sequence ID" value="WMC09960.1"/>
    <property type="molecule type" value="Genomic_DNA"/>
</dbReference>
<protein>
    <submittedName>
        <fullName evidence="5">Type III PLP-dependent enzyme</fullName>
    </submittedName>
</protein>
<dbReference type="InterPro" id="IPR022644">
    <property type="entry name" value="De-COase2_N"/>
</dbReference>
<dbReference type="InterPro" id="IPR000183">
    <property type="entry name" value="Orn/DAP/Arg_de-COase"/>
</dbReference>
<feature type="modified residue" description="N6-(pyridoxal phosphate)lysine" evidence="3">
    <location>
        <position position="53"/>
    </location>
</feature>
<evidence type="ECO:0000256" key="1">
    <source>
        <dbReference type="ARBA" id="ARBA00001933"/>
    </source>
</evidence>
<dbReference type="Gene3D" id="2.40.37.10">
    <property type="entry name" value="Lyase, Ornithine Decarboxylase, Chain A, domain 1"/>
    <property type="match status" value="1"/>
</dbReference>
<dbReference type="Proteomes" id="UP001223802">
    <property type="component" value="Chromosome"/>
</dbReference>
<dbReference type="GO" id="GO:0006596">
    <property type="term" value="P:polyamine biosynthetic process"/>
    <property type="evidence" value="ECO:0007669"/>
    <property type="project" value="InterPro"/>
</dbReference>
<dbReference type="AlphaFoldDB" id="A0AA50KLD3"/>
<sequence length="405" mass="45475">MTPSITQYLSQRRQQPNGEPLCAYLYDLDALAAHARQLREALPANCELFYAAKANPMAPILETLAPVVDGFEAASGGELAWLAERHPEQRLLFGGPGKLESELEQALTLGVECIHVESLTELQRLAALGARLGRRVPLMLRMNIPLDGMPSTRLAMAGKPTPFGLDPEDLPEALALIAEQDRLDLQGFHFHLMSHQLDPRVQLALIQHCLRTVGDWQARFGLDLSVINLGGGIGVDYRQPNRRFDWPGFCQALRQLIDEEPMGKLRLRFECGRFISAYCGYYVMEVLDIKRNHGEWFAIGRGGTHHFRTPAAQDHDHPFHLVRSERPPRLRNENVTLVGQLCTPKDVLARRQPIAELAIGDWLVFRHAGAYAWNISHQRFLMHPAPEQIFLRGGTAFSSPVDEAQ</sequence>
<dbReference type="PANTHER" id="PTHR43727:SF2">
    <property type="entry name" value="GROUP IV DECARBOXYLASE"/>
    <property type="match status" value="1"/>
</dbReference>
<dbReference type="PANTHER" id="PTHR43727">
    <property type="entry name" value="DIAMINOPIMELATE DECARBOXYLASE"/>
    <property type="match status" value="1"/>
</dbReference>
<dbReference type="SUPFAM" id="SSF50621">
    <property type="entry name" value="Alanine racemase C-terminal domain-like"/>
    <property type="match status" value="1"/>
</dbReference>
<proteinExistence type="predicted"/>
<dbReference type="KEGG" id="ope:PU634_12755"/>